<dbReference type="eggNOG" id="arCOG08629">
    <property type="taxonomic scope" value="Archaea"/>
</dbReference>
<dbReference type="EMBL" id="ASGZ01000005">
    <property type="protein sequence ID" value="ESP89735.1"/>
    <property type="molecule type" value="Genomic_DNA"/>
</dbReference>
<dbReference type="PATRIC" id="fig|1324957.4.peg.417"/>
<evidence type="ECO:0000256" key="6">
    <source>
        <dbReference type="ARBA" id="ARBA00023277"/>
    </source>
</evidence>
<dbReference type="InterPro" id="IPR037051">
    <property type="entry name" value="4-carb_acid_sugar_kinase_N_sf"/>
</dbReference>
<evidence type="ECO:0000259" key="7">
    <source>
        <dbReference type="Pfam" id="PF07005"/>
    </source>
</evidence>
<evidence type="ECO:0000256" key="1">
    <source>
        <dbReference type="ARBA" id="ARBA00005715"/>
    </source>
</evidence>
<evidence type="ECO:0000256" key="3">
    <source>
        <dbReference type="ARBA" id="ARBA00022741"/>
    </source>
</evidence>
<keyword evidence="2" id="KW-0808">Transferase</keyword>
<keyword evidence="4" id="KW-0418">Kinase</keyword>
<name>V4HG88_9EURY</name>
<dbReference type="InterPro" id="IPR031475">
    <property type="entry name" value="NBD_C"/>
</dbReference>
<keyword evidence="10" id="KW-1185">Reference proteome</keyword>
<comment type="similarity">
    <text evidence="1">Belongs to the four-carbon acid sugar kinase family.</text>
</comment>
<evidence type="ECO:0000256" key="2">
    <source>
        <dbReference type="ARBA" id="ARBA00022679"/>
    </source>
</evidence>
<sequence>MHDAAVVGDDLTGTMDTAHAIAAAGRRAVVHARPGERDPDVDANASVVGLTTESRYDDPHDAAIAVRNVIESLPSYVLYKKIDSTLRGNVGPEVDAALTAAGRQLAVVAPAFPARGRTTVEGVHYVEGTPVAETEYAVDAAGPDSSAVADRFGGVDRRVTTVDRSTVRAGDETVRAAFRRAVAVGDRAPVVVCDASTDTDLATVAAAAAEFDVLYVGSAGLAEHVALPGEATDLAESTLASTGAPLGIVGSVSPTTLRQLDRVPEEAVFELEPTAALDAEADPTPAGAVERLRGGAPTVVTAATDRGAVEQTEAAGAARGLAPNEIRDRVASALGSATAHLVGEGEPSGVVLTGGDVASAAVRALDATAIRLADEPVERGIPRGRLADGPAAGTPIATKAGGFGVEGTIVNCLNALSPTDD</sequence>
<dbReference type="Pfam" id="PF17042">
    <property type="entry name" value="NBD_C"/>
    <property type="match status" value="1"/>
</dbReference>
<gene>
    <name evidence="9" type="ORF">K933_02071</name>
</gene>
<evidence type="ECO:0000256" key="5">
    <source>
        <dbReference type="ARBA" id="ARBA00022840"/>
    </source>
</evidence>
<keyword evidence="6" id="KW-0119">Carbohydrate metabolism</keyword>
<organism evidence="9 10">
    <name type="scientific">Candidatus Halobonum tyrrellensis G22</name>
    <dbReference type="NCBI Taxonomy" id="1324957"/>
    <lineage>
        <taxon>Archaea</taxon>
        <taxon>Methanobacteriati</taxon>
        <taxon>Methanobacteriota</taxon>
        <taxon>Stenosarchaea group</taxon>
        <taxon>Halobacteria</taxon>
        <taxon>Halobacteriales</taxon>
        <taxon>Haloferacaceae</taxon>
        <taxon>Candidatus Halobonum</taxon>
    </lineage>
</organism>
<dbReference type="Pfam" id="PF07005">
    <property type="entry name" value="SBD_N"/>
    <property type="match status" value="1"/>
</dbReference>
<dbReference type="SUPFAM" id="SSF142764">
    <property type="entry name" value="YgbK-like"/>
    <property type="match status" value="1"/>
</dbReference>
<evidence type="ECO:0000313" key="9">
    <source>
        <dbReference type="EMBL" id="ESP89735.1"/>
    </source>
</evidence>
<dbReference type="STRING" id="1324957.K933_02071"/>
<dbReference type="GO" id="GO:0005524">
    <property type="term" value="F:ATP binding"/>
    <property type="evidence" value="ECO:0007669"/>
    <property type="project" value="UniProtKB-KW"/>
</dbReference>
<protein>
    <submittedName>
        <fullName evidence="9">YgbK domain-containing protein</fullName>
    </submittedName>
</protein>
<dbReference type="Gene3D" id="3.40.50.10840">
    <property type="entry name" value="Putative sugar-binding, N-terminal domain"/>
    <property type="match status" value="1"/>
</dbReference>
<feature type="domain" description="Four-carbon acid sugar kinase N-terminal" evidence="7">
    <location>
        <begin position="5"/>
        <end position="224"/>
    </location>
</feature>
<dbReference type="InterPro" id="IPR010737">
    <property type="entry name" value="4-carb_acid_sugar_kinase_N"/>
</dbReference>
<feature type="domain" description="Four-carbon acid sugar kinase nucleotide binding" evidence="8">
    <location>
        <begin position="246"/>
        <end position="408"/>
    </location>
</feature>
<dbReference type="AlphaFoldDB" id="V4HG88"/>
<proteinExistence type="inferred from homology"/>
<dbReference type="InterPro" id="IPR042213">
    <property type="entry name" value="NBD_C_sf"/>
</dbReference>
<keyword evidence="3" id="KW-0547">Nucleotide-binding</keyword>
<dbReference type="Gene3D" id="3.40.980.20">
    <property type="entry name" value="Four-carbon acid sugar kinase, nucleotide binding domain"/>
    <property type="match status" value="1"/>
</dbReference>
<evidence type="ECO:0000259" key="8">
    <source>
        <dbReference type="Pfam" id="PF17042"/>
    </source>
</evidence>
<accession>V4HG88</accession>
<evidence type="ECO:0000256" key="4">
    <source>
        <dbReference type="ARBA" id="ARBA00022777"/>
    </source>
</evidence>
<comment type="caution">
    <text evidence="9">The sequence shown here is derived from an EMBL/GenBank/DDBJ whole genome shotgun (WGS) entry which is preliminary data.</text>
</comment>
<dbReference type="Proteomes" id="UP000017840">
    <property type="component" value="Unassembled WGS sequence"/>
</dbReference>
<evidence type="ECO:0000313" key="10">
    <source>
        <dbReference type="Proteomes" id="UP000017840"/>
    </source>
</evidence>
<keyword evidence="5" id="KW-0067">ATP-binding</keyword>
<dbReference type="GO" id="GO:0016301">
    <property type="term" value="F:kinase activity"/>
    <property type="evidence" value="ECO:0007669"/>
    <property type="project" value="UniProtKB-KW"/>
</dbReference>
<reference evidence="9 10" key="1">
    <citation type="journal article" date="2013" name="Genome Announc.">
        <title>Draft Genome Sequence of 'Candidatus Halobonum tyrrellensis' Strain G22, Isolated from the Hypersaline Waters of Lake Tyrrell, Australia.</title>
        <authorList>
            <person name="Ugalde J.A."/>
            <person name="Narasingarao P."/>
            <person name="Kuo S."/>
            <person name="Podell S."/>
            <person name="Allen E.E."/>
        </authorList>
    </citation>
    <scope>NUCLEOTIDE SEQUENCE [LARGE SCALE GENOMIC DNA]</scope>
    <source>
        <strain evidence="9 10">G22</strain>
    </source>
</reference>